<feature type="transmembrane region" description="Helical" evidence="1">
    <location>
        <begin position="88"/>
        <end position="109"/>
    </location>
</feature>
<feature type="transmembrane region" description="Helical" evidence="1">
    <location>
        <begin position="170"/>
        <end position="196"/>
    </location>
</feature>
<dbReference type="RefSeq" id="WP_152999391.1">
    <property type="nucleotide sequence ID" value="NZ_BAAAWP010000001.1"/>
</dbReference>
<dbReference type="Proteomes" id="UP000539146">
    <property type="component" value="Unassembled WGS sequence"/>
</dbReference>
<accession>A0A850DUE4</accession>
<gene>
    <name evidence="2" type="ORF">HP467_08385</name>
</gene>
<keyword evidence="1" id="KW-0472">Membrane</keyword>
<feature type="transmembrane region" description="Helical" evidence="1">
    <location>
        <begin position="61"/>
        <end position="81"/>
    </location>
</feature>
<evidence type="ECO:0000256" key="1">
    <source>
        <dbReference type="SAM" id="Phobius"/>
    </source>
</evidence>
<dbReference type="EMBL" id="JABMCG010000097">
    <property type="protein sequence ID" value="NUU28128.1"/>
    <property type="molecule type" value="Genomic_DNA"/>
</dbReference>
<keyword evidence="1" id="KW-1133">Transmembrane helix</keyword>
<name>A0A850DUE4_9MICO</name>
<protein>
    <submittedName>
        <fullName evidence="2">Uncharacterized protein</fullName>
    </submittedName>
</protein>
<evidence type="ECO:0000313" key="2">
    <source>
        <dbReference type="EMBL" id="NUU28128.1"/>
    </source>
</evidence>
<sequence length="399" mass="41773">MSRVDDVRARTRGSRTAQQYDPLGAMGSRPLAIVLGAGGVAWALLVSVFDRDVPGSPTLSALTVLLLAASGAVVFVASSPFRAPFPRWAFVLHVVLLAAATVASVAAQWGPDRSALNDFMSLLTATGIVMAAPYRPWRDLAVGGVVLAVVDAGAWGAAATVFPYGVPASVAAFLAAAPTLVLTTASVVFAATFAGLAERVQIRAGSYSVARAERDGIAASVQHDRSVVLARDVAPFFAELRTRAAITDADRARARAIADGIRRAMVADADRTWFEHAVVVDGGTASAIDDPDGLIATLDADQRTVVRTFLRAALRAATVDPAGFRARVRRSADDDPPTTPSATGAGTVSVALDLAVDDSDVGIHRTFDPYLAVLRVTFPDLDVAVRPSSLALRFSYDQH</sequence>
<proteinExistence type="predicted"/>
<organism evidence="2 3">
    <name type="scientific">Curtobacterium citreum</name>
    <dbReference type="NCBI Taxonomy" id="2036"/>
    <lineage>
        <taxon>Bacteria</taxon>
        <taxon>Bacillati</taxon>
        <taxon>Actinomycetota</taxon>
        <taxon>Actinomycetes</taxon>
        <taxon>Micrococcales</taxon>
        <taxon>Microbacteriaceae</taxon>
        <taxon>Curtobacterium</taxon>
    </lineage>
</organism>
<dbReference type="AlphaFoldDB" id="A0A850DUE4"/>
<feature type="transmembrane region" description="Helical" evidence="1">
    <location>
        <begin position="141"/>
        <end position="164"/>
    </location>
</feature>
<feature type="transmembrane region" description="Helical" evidence="1">
    <location>
        <begin position="31"/>
        <end position="49"/>
    </location>
</feature>
<keyword evidence="1" id="KW-0812">Transmembrane</keyword>
<reference evidence="2 3" key="1">
    <citation type="submission" date="2020-05" db="EMBL/GenBank/DDBJ databases">
        <title>Genome Sequencing of Type Strains.</title>
        <authorList>
            <person name="Lemaire J.F."/>
            <person name="Inderbitzin P."/>
            <person name="Gregorio O.A."/>
            <person name="Collins S.B."/>
            <person name="Wespe N."/>
            <person name="Knight-Connoni V."/>
        </authorList>
    </citation>
    <scope>NUCLEOTIDE SEQUENCE [LARGE SCALE GENOMIC DNA]</scope>
    <source>
        <strain evidence="2 3">DSM 20512</strain>
    </source>
</reference>
<evidence type="ECO:0000313" key="3">
    <source>
        <dbReference type="Proteomes" id="UP000539146"/>
    </source>
</evidence>
<comment type="caution">
    <text evidence="2">The sequence shown here is derived from an EMBL/GenBank/DDBJ whole genome shotgun (WGS) entry which is preliminary data.</text>
</comment>